<dbReference type="SUPFAM" id="SSF56112">
    <property type="entry name" value="Protein kinase-like (PK-like)"/>
    <property type="match status" value="1"/>
</dbReference>
<dbReference type="AlphaFoldDB" id="K0KKA1"/>
<protein>
    <recommendedName>
        <fullName evidence="3">Protein kinase domain-containing protein</fullName>
    </recommendedName>
</protein>
<feature type="coiled-coil region" evidence="1">
    <location>
        <begin position="183"/>
        <end position="210"/>
    </location>
</feature>
<comment type="caution">
    <text evidence="4">The sequence shown here is derived from an EMBL/GenBank/DDBJ whole genome shotgun (WGS) entry which is preliminary data.</text>
</comment>
<dbReference type="STRING" id="1206466.K0KKA1"/>
<feature type="compositionally biased region" description="Low complexity" evidence="2">
    <location>
        <begin position="164"/>
        <end position="173"/>
    </location>
</feature>
<evidence type="ECO:0000256" key="1">
    <source>
        <dbReference type="SAM" id="Coils"/>
    </source>
</evidence>
<evidence type="ECO:0000256" key="2">
    <source>
        <dbReference type="SAM" id="MobiDB-lite"/>
    </source>
</evidence>
<accession>K0KKA1</accession>
<keyword evidence="1" id="KW-0175">Coiled coil</keyword>
<feature type="region of interest" description="Disordered" evidence="2">
    <location>
        <begin position="515"/>
        <end position="577"/>
    </location>
</feature>
<feature type="compositionally biased region" description="Polar residues" evidence="2">
    <location>
        <begin position="131"/>
        <end position="158"/>
    </location>
</feature>
<feature type="compositionally biased region" description="Polar residues" evidence="2">
    <location>
        <begin position="533"/>
        <end position="555"/>
    </location>
</feature>
<evidence type="ECO:0000313" key="4">
    <source>
        <dbReference type="EMBL" id="CCH43371.1"/>
    </source>
</evidence>
<dbReference type="InterPro" id="IPR011009">
    <property type="entry name" value="Kinase-like_dom_sf"/>
</dbReference>
<dbReference type="GO" id="GO:0005634">
    <property type="term" value="C:nucleus"/>
    <property type="evidence" value="ECO:0007669"/>
    <property type="project" value="TreeGrafter"/>
</dbReference>
<feature type="compositionally biased region" description="Polar residues" evidence="2">
    <location>
        <begin position="563"/>
        <end position="577"/>
    </location>
</feature>
<dbReference type="HOGENOM" id="CLU_472676_0_0_1"/>
<dbReference type="EMBL" id="CAIF01000076">
    <property type="protein sequence ID" value="CCH43371.1"/>
    <property type="molecule type" value="Genomic_DNA"/>
</dbReference>
<dbReference type="InParanoid" id="K0KKA1"/>
<dbReference type="PANTHER" id="PTHR44167">
    <property type="entry name" value="OVARIAN-SPECIFIC SERINE/THREONINE-PROTEIN KINASE LOK-RELATED"/>
    <property type="match status" value="1"/>
</dbReference>
<dbReference type="PROSITE" id="PS50011">
    <property type="entry name" value="PROTEIN_KINASE_DOM"/>
    <property type="match status" value="1"/>
</dbReference>
<dbReference type="InterPro" id="IPR000719">
    <property type="entry name" value="Prot_kinase_dom"/>
</dbReference>
<dbReference type="GO" id="GO:0044773">
    <property type="term" value="P:mitotic DNA damage checkpoint signaling"/>
    <property type="evidence" value="ECO:0007669"/>
    <property type="project" value="TreeGrafter"/>
</dbReference>
<feature type="region of interest" description="Disordered" evidence="2">
    <location>
        <begin position="122"/>
        <end position="176"/>
    </location>
</feature>
<evidence type="ECO:0000259" key="3">
    <source>
        <dbReference type="PROSITE" id="PS50011"/>
    </source>
</evidence>
<evidence type="ECO:0000313" key="5">
    <source>
        <dbReference type="Proteomes" id="UP000009328"/>
    </source>
</evidence>
<sequence length="577" mass="65679">MVSAADNPNFLFLEGFIKWAQEVYQNSCGLRISKRHTTVGKSGSYVTLTNIGKKKTDDPVTVFMRIKKIGIQMVSFEIYDTIVKKYIYFETDDVNFNFDHRFIDEKTVEDVSNYQESPYDHDFIPDDIAQSGASSASSPLTGSARSSPLPTRSASPSMNGDRASSSSNSSNGSTKLVQKEIISVEEESENELLKRELEKTTCEILILNIEKEALMRKLLHPEQEQDKQNFNIMNFKVLKPLSVTSGGLRLFAVEHVYKRTNHTLKEVIFDRFSPQDYKLNFKTELDTLNQLSTIEEKSPNLLYLVERNQDLTPVRQSHYFLYEPAVMGLEEFSFNFIKKNKNSIPIVISQILKGVSFLNTKAFRVHGNINIHSIVLDSNWNVKLTNFQYSLPISSTIDPRRILTGKLDYLSKHPSIFENLERQQMLIINQSIDRWALGCLFYKLLYEGELFLNSTNYRSHPALISTLTTLPHGRILFAFFDDYNRIVTADQMLASEFFSRYKDINLRSLFDGSHPLQSSVVPQQPQPQQQQQDGSNGTAQGTPNGTPPVQAQQIPQGPAQVPYPQNSTQIPQQVPNQ</sequence>
<feature type="compositionally biased region" description="Low complexity" evidence="2">
    <location>
        <begin position="517"/>
        <end position="532"/>
    </location>
</feature>
<feature type="domain" description="Protein kinase" evidence="3">
    <location>
        <begin position="235"/>
        <end position="498"/>
    </location>
</feature>
<gene>
    <name evidence="4" type="ORF">BN7_2919</name>
</gene>
<dbReference type="GO" id="GO:0005524">
    <property type="term" value="F:ATP binding"/>
    <property type="evidence" value="ECO:0007669"/>
    <property type="project" value="InterPro"/>
</dbReference>
<reference evidence="4 5" key="1">
    <citation type="journal article" date="2012" name="Eukaryot. Cell">
        <title>Draft genome sequence of Wickerhamomyces ciferrii NRRL Y-1031 F-60-10.</title>
        <authorList>
            <person name="Schneider J."/>
            <person name="Andrea H."/>
            <person name="Blom J."/>
            <person name="Jaenicke S."/>
            <person name="Ruckert C."/>
            <person name="Schorsch C."/>
            <person name="Szczepanowski R."/>
            <person name="Farwick M."/>
            <person name="Goesmann A."/>
            <person name="Puhler A."/>
            <person name="Schaffer S."/>
            <person name="Tauch A."/>
            <person name="Kohler T."/>
            <person name="Brinkrolf K."/>
        </authorList>
    </citation>
    <scope>NUCLEOTIDE SEQUENCE [LARGE SCALE GENOMIC DNA]</scope>
    <source>
        <strain evidence="5">ATCC 14091 / BCRC 22168 / CBS 111 / JCM 3599 / NBRC 0793 / NRRL Y-1031 F-60-10</strain>
    </source>
</reference>
<organism evidence="4 5">
    <name type="scientific">Wickerhamomyces ciferrii (strain ATCC 14091 / BCRC 22168 / CBS 111 / JCM 3599 / NBRC 0793 / NRRL Y-1031 F-60-10)</name>
    <name type="common">Yeast</name>
    <name type="synonym">Pichia ciferrii</name>
    <dbReference type="NCBI Taxonomy" id="1206466"/>
    <lineage>
        <taxon>Eukaryota</taxon>
        <taxon>Fungi</taxon>
        <taxon>Dikarya</taxon>
        <taxon>Ascomycota</taxon>
        <taxon>Saccharomycotina</taxon>
        <taxon>Saccharomycetes</taxon>
        <taxon>Phaffomycetales</taxon>
        <taxon>Wickerhamomycetaceae</taxon>
        <taxon>Wickerhamomyces</taxon>
    </lineage>
</organism>
<proteinExistence type="predicted"/>
<name>K0KKA1_WICCF</name>
<dbReference type="GO" id="GO:0004674">
    <property type="term" value="F:protein serine/threonine kinase activity"/>
    <property type="evidence" value="ECO:0007669"/>
    <property type="project" value="TreeGrafter"/>
</dbReference>
<dbReference type="Proteomes" id="UP000009328">
    <property type="component" value="Unassembled WGS sequence"/>
</dbReference>
<dbReference type="Gene3D" id="1.10.510.10">
    <property type="entry name" value="Transferase(Phosphotransferase) domain 1"/>
    <property type="match status" value="1"/>
</dbReference>
<dbReference type="PANTHER" id="PTHR44167:SF24">
    <property type="entry name" value="SERINE_THREONINE-PROTEIN KINASE CHK2"/>
    <property type="match status" value="1"/>
</dbReference>
<dbReference type="GO" id="GO:0005737">
    <property type="term" value="C:cytoplasm"/>
    <property type="evidence" value="ECO:0007669"/>
    <property type="project" value="TreeGrafter"/>
</dbReference>
<dbReference type="SMART" id="SM00220">
    <property type="entry name" value="S_TKc"/>
    <property type="match status" value="1"/>
</dbReference>
<keyword evidence="5" id="KW-1185">Reference proteome</keyword>